<feature type="transmembrane region" description="Helical" evidence="8">
    <location>
        <begin position="354"/>
        <end position="377"/>
    </location>
</feature>
<dbReference type="STRING" id="525245.HMPREF0044_1140"/>
<keyword evidence="4 8" id="KW-1003">Cell membrane</keyword>
<dbReference type="Pfam" id="PF01235">
    <property type="entry name" value="Na_Ala_symp"/>
    <property type="match status" value="1"/>
</dbReference>
<dbReference type="RefSeq" id="WP_006546310.1">
    <property type="nucleotide sequence ID" value="NZ_DS999541.1"/>
</dbReference>
<comment type="similarity">
    <text evidence="2 8">Belongs to the alanine or glycine:cation symporter (AGCS) (TC 2.A.25) family.</text>
</comment>
<protein>
    <submittedName>
        <fullName evidence="9">Amino acid carrier protein</fullName>
    </submittedName>
</protein>
<dbReference type="NCBIfam" id="TIGR00835">
    <property type="entry name" value="agcS"/>
    <property type="match status" value="1"/>
</dbReference>
<feature type="transmembrane region" description="Helical" evidence="8">
    <location>
        <begin position="239"/>
        <end position="268"/>
    </location>
</feature>
<feature type="transmembrane region" description="Helical" evidence="8">
    <location>
        <begin position="389"/>
        <end position="413"/>
    </location>
</feature>
<comment type="subcellular location">
    <subcellularLocation>
        <location evidence="1 8">Cell membrane</location>
        <topology evidence="1 8">Multi-pass membrane protein</topology>
    </subcellularLocation>
</comment>
<dbReference type="OrthoDB" id="9806926at2"/>
<dbReference type="AlphaFoldDB" id="C0W150"/>
<dbReference type="PRINTS" id="PR00175">
    <property type="entry name" value="NAALASMPORT"/>
</dbReference>
<keyword evidence="10" id="KW-1185">Reference proteome</keyword>
<reference evidence="9 10" key="1">
    <citation type="submission" date="2009-01" db="EMBL/GenBank/DDBJ databases">
        <authorList>
            <person name="Qin X."/>
            <person name="Bachman B."/>
            <person name="Battles P."/>
            <person name="Bell A."/>
            <person name="Bess C."/>
            <person name="Bickham C."/>
            <person name="Chaboub L."/>
            <person name="Chen D."/>
            <person name="Coyle M."/>
            <person name="Deiros D.R."/>
            <person name="Dinh H."/>
            <person name="Forbes L."/>
            <person name="Fowler G."/>
            <person name="Francisco L."/>
            <person name="Fu Q."/>
            <person name="Gubbala S."/>
            <person name="Hale W."/>
            <person name="Han Y."/>
            <person name="Hemphill L."/>
            <person name="Highlander S.K."/>
            <person name="Hirani K."/>
            <person name="Hogues M."/>
            <person name="Jackson L."/>
            <person name="Jakkamsetti A."/>
            <person name="Javaid M."/>
            <person name="Jiang H."/>
            <person name="Korchina V."/>
            <person name="Kovar C."/>
            <person name="Lara F."/>
            <person name="Lee S."/>
            <person name="Mata R."/>
            <person name="Mathew T."/>
            <person name="Moen C."/>
            <person name="Morales K."/>
            <person name="Munidasa M."/>
            <person name="Nazareth L."/>
            <person name="Ngo R."/>
            <person name="Nguyen L."/>
            <person name="Okwuonu G."/>
            <person name="Ongeri F."/>
            <person name="Patil S."/>
            <person name="Petrosino J."/>
            <person name="Pham C."/>
            <person name="Pham P."/>
            <person name="Pu L.-L."/>
            <person name="Puazo M."/>
            <person name="Raj R."/>
            <person name="Reid J."/>
            <person name="Rouhana J."/>
            <person name="Saada N."/>
            <person name="Shang Y."/>
            <person name="Simmons D."/>
            <person name="Thornton R."/>
            <person name="Warren J."/>
            <person name="Weissenberger G."/>
            <person name="Zhang J."/>
            <person name="Zhang L."/>
            <person name="Zhou C."/>
            <person name="Zhu D."/>
            <person name="Muzny D."/>
            <person name="Worley K."/>
            <person name="Gibbs R."/>
        </authorList>
    </citation>
    <scope>NUCLEOTIDE SEQUENCE [LARGE SCALE GENOMIC DNA]</scope>
    <source>
        <strain evidence="9 10">DSM 15436</strain>
    </source>
</reference>
<evidence type="ECO:0000256" key="5">
    <source>
        <dbReference type="ARBA" id="ARBA00022692"/>
    </source>
</evidence>
<dbReference type="PANTHER" id="PTHR30330:SF1">
    <property type="entry name" value="AMINO-ACID CARRIER PROTEIN ALST"/>
    <property type="match status" value="1"/>
</dbReference>
<dbReference type="EMBL" id="ACFG01000032">
    <property type="protein sequence ID" value="EEH63539.1"/>
    <property type="molecule type" value="Genomic_DNA"/>
</dbReference>
<evidence type="ECO:0000313" key="9">
    <source>
        <dbReference type="EMBL" id="EEH63539.1"/>
    </source>
</evidence>
<name>C0W150_9ACTO</name>
<dbReference type="GO" id="GO:0005886">
    <property type="term" value="C:plasma membrane"/>
    <property type="evidence" value="ECO:0007669"/>
    <property type="project" value="UniProtKB-SubCell"/>
</dbReference>
<keyword evidence="7 8" id="KW-0472">Membrane</keyword>
<dbReference type="Gene3D" id="1.20.1740.10">
    <property type="entry name" value="Amino acid/polyamine transporter I"/>
    <property type="match status" value="1"/>
</dbReference>
<organism evidence="9 10">
    <name type="scientific">Gleimia coleocanis DSM 15436</name>
    <dbReference type="NCBI Taxonomy" id="525245"/>
    <lineage>
        <taxon>Bacteria</taxon>
        <taxon>Bacillati</taxon>
        <taxon>Actinomycetota</taxon>
        <taxon>Actinomycetes</taxon>
        <taxon>Actinomycetales</taxon>
        <taxon>Actinomycetaceae</taxon>
        <taxon>Gleimia</taxon>
    </lineage>
</organism>
<evidence type="ECO:0000256" key="6">
    <source>
        <dbReference type="ARBA" id="ARBA00022989"/>
    </source>
</evidence>
<gene>
    <name evidence="9" type="primary">agcS</name>
    <name evidence="9" type="ORF">HMPREF0044_1140</name>
</gene>
<feature type="transmembrane region" description="Helical" evidence="8">
    <location>
        <begin position="100"/>
        <end position="124"/>
    </location>
</feature>
<dbReference type="eggNOG" id="COG1115">
    <property type="taxonomic scope" value="Bacteria"/>
</dbReference>
<sequence length="472" mass="49884">MINTILKALTDALNVSVGFLYSWVLLFLLVGVGVYLTFFLNFPQFRNIKDIFTSLNGSRTSSGTGMSSFQAFTIGVGTRVGVGNIIGVALALILGGPGAIFWMWVVALLGMSTSYAESVLAQVFKVRQADGTFRGGPADYMTRGLGWKLPATLFAVFAVIATGLAVPMVQVNTISATLETSHNIPTWASMLLMFTLLAPVILGGMRSIARVSEFLAPFMAGAYLLITVVVIALHPQAAWNALVLILESAFGFGPVSGGIVGGVFTALVNGVRRGLFSNEAGLGTTPHVAGSATVLHPAEQGWVQSLGVFVDTMIVCTTTALLILVSGVYHPGLEAEAAGGLTAVAVTTVLGDWMALPVSFIILIFGYTSAYGAYYYGQVALSHLTSSKPVVWIFRAVSVVVASSGAMVALPTAWALSDLLLGLGALINLTAVILLAKYARLVLHDWNKRKSEGRTLVFDASIYPELKDVYQG</sequence>
<keyword evidence="3 8" id="KW-0813">Transport</keyword>
<dbReference type="GO" id="GO:0005283">
    <property type="term" value="F:amino acid:sodium symporter activity"/>
    <property type="evidence" value="ECO:0007669"/>
    <property type="project" value="InterPro"/>
</dbReference>
<evidence type="ECO:0000256" key="7">
    <source>
        <dbReference type="ARBA" id="ARBA00023136"/>
    </source>
</evidence>
<feature type="transmembrane region" description="Helical" evidence="8">
    <location>
        <begin position="214"/>
        <end position="233"/>
    </location>
</feature>
<dbReference type="InterPro" id="IPR001463">
    <property type="entry name" value="Na/Ala_symport"/>
</dbReference>
<dbReference type="HOGENOM" id="CLU_024867_0_1_11"/>
<keyword evidence="8" id="KW-0769">Symport</keyword>
<feature type="transmembrane region" description="Helical" evidence="8">
    <location>
        <begin position="69"/>
        <end position="94"/>
    </location>
</feature>
<keyword evidence="5 8" id="KW-0812">Transmembrane</keyword>
<feature type="transmembrane region" description="Helical" evidence="8">
    <location>
        <begin position="419"/>
        <end position="439"/>
    </location>
</feature>
<feature type="transmembrane region" description="Helical" evidence="8">
    <location>
        <begin position="306"/>
        <end position="329"/>
    </location>
</feature>
<dbReference type="Proteomes" id="UP000010301">
    <property type="component" value="Unassembled WGS sequence"/>
</dbReference>
<evidence type="ECO:0000256" key="8">
    <source>
        <dbReference type="RuleBase" id="RU363064"/>
    </source>
</evidence>
<evidence type="ECO:0000256" key="4">
    <source>
        <dbReference type="ARBA" id="ARBA00022475"/>
    </source>
</evidence>
<evidence type="ECO:0000256" key="3">
    <source>
        <dbReference type="ARBA" id="ARBA00022448"/>
    </source>
</evidence>
<evidence type="ECO:0000256" key="2">
    <source>
        <dbReference type="ARBA" id="ARBA00009261"/>
    </source>
</evidence>
<keyword evidence="6 8" id="KW-1133">Transmembrane helix</keyword>
<proteinExistence type="inferred from homology"/>
<comment type="caution">
    <text evidence="9">The sequence shown here is derived from an EMBL/GenBank/DDBJ whole genome shotgun (WGS) entry which is preliminary data.</text>
</comment>
<dbReference type="PROSITE" id="PS00873">
    <property type="entry name" value="NA_ALANINE_SYMP"/>
    <property type="match status" value="1"/>
</dbReference>
<evidence type="ECO:0000256" key="1">
    <source>
        <dbReference type="ARBA" id="ARBA00004651"/>
    </source>
</evidence>
<feature type="transmembrane region" description="Helical" evidence="8">
    <location>
        <begin position="20"/>
        <end position="42"/>
    </location>
</feature>
<dbReference type="PANTHER" id="PTHR30330">
    <property type="entry name" value="AGSS FAMILY TRANSPORTER, SODIUM-ALANINE"/>
    <property type="match status" value="1"/>
</dbReference>
<evidence type="ECO:0000313" key="10">
    <source>
        <dbReference type="Proteomes" id="UP000010301"/>
    </source>
</evidence>
<feature type="transmembrane region" description="Helical" evidence="8">
    <location>
        <begin position="145"/>
        <end position="164"/>
    </location>
</feature>
<feature type="transmembrane region" description="Helical" evidence="8">
    <location>
        <begin position="184"/>
        <end position="202"/>
    </location>
</feature>
<accession>C0W150</accession>